<comment type="caution">
    <text evidence="1">The sequence shown here is derived from an EMBL/GenBank/DDBJ whole genome shotgun (WGS) entry which is preliminary data.</text>
</comment>
<dbReference type="AlphaFoldDB" id="A0A9W6QX12"/>
<reference evidence="1" key="1">
    <citation type="submission" date="2023-03" db="EMBL/GenBank/DDBJ databases">
        <title>Amycolatopsis taiwanensis NBRC 103393.</title>
        <authorList>
            <person name="Ichikawa N."/>
            <person name="Sato H."/>
            <person name="Tonouchi N."/>
        </authorList>
    </citation>
    <scope>NUCLEOTIDE SEQUENCE</scope>
    <source>
        <strain evidence="1">NBRC 103393</strain>
    </source>
</reference>
<dbReference type="RefSeq" id="WP_027941054.1">
    <property type="nucleotide sequence ID" value="NZ_BSTI01000001.1"/>
</dbReference>
<dbReference type="Proteomes" id="UP001165136">
    <property type="component" value="Unassembled WGS sequence"/>
</dbReference>
<evidence type="ECO:0000313" key="1">
    <source>
        <dbReference type="EMBL" id="GLY63617.1"/>
    </source>
</evidence>
<dbReference type="EMBL" id="BSTI01000001">
    <property type="protein sequence ID" value="GLY63617.1"/>
    <property type="molecule type" value="Genomic_DNA"/>
</dbReference>
<keyword evidence="2" id="KW-1185">Reference proteome</keyword>
<proteinExistence type="predicted"/>
<organism evidence="1 2">
    <name type="scientific">Amycolatopsis taiwanensis</name>
    <dbReference type="NCBI Taxonomy" id="342230"/>
    <lineage>
        <taxon>Bacteria</taxon>
        <taxon>Bacillati</taxon>
        <taxon>Actinomycetota</taxon>
        <taxon>Actinomycetes</taxon>
        <taxon>Pseudonocardiales</taxon>
        <taxon>Pseudonocardiaceae</taxon>
        <taxon>Amycolatopsis</taxon>
    </lineage>
</organism>
<accession>A0A9W6QX12</accession>
<protein>
    <submittedName>
        <fullName evidence="1">Uncharacterized protein</fullName>
    </submittedName>
</protein>
<evidence type="ECO:0000313" key="2">
    <source>
        <dbReference type="Proteomes" id="UP001165136"/>
    </source>
</evidence>
<gene>
    <name evidence="1" type="ORF">Atai01_02360</name>
</gene>
<name>A0A9W6QX12_9PSEU</name>
<sequence length="121" mass="14268">MNRVELEEALRRAGVPEAEYLIPGVSRPCELRLDAYYVLRAEDDGYLITLYERGVERPLARFRTEDRACRHLYDLLSRRPSPPPDSAEIIADLMAHRDEIQRRAREQYDRARRNHAESEDE</sequence>